<gene>
    <name evidence="1" type="ORF">T05_7767</name>
</gene>
<reference evidence="1 2" key="1">
    <citation type="submission" date="2015-01" db="EMBL/GenBank/DDBJ databases">
        <title>Evolution of Trichinella species and genotypes.</title>
        <authorList>
            <person name="Korhonen P.K."/>
            <person name="Edoardo P."/>
            <person name="Giuseppe L.R."/>
            <person name="Gasser R.B."/>
        </authorList>
    </citation>
    <scope>NUCLEOTIDE SEQUENCE [LARGE SCALE GENOMIC DNA]</scope>
    <source>
        <strain evidence="1">ISS417</strain>
    </source>
</reference>
<evidence type="ECO:0000313" key="2">
    <source>
        <dbReference type="Proteomes" id="UP000055048"/>
    </source>
</evidence>
<dbReference type="EMBL" id="JYDJ01000079">
    <property type="protein sequence ID" value="KRX45294.1"/>
    <property type="molecule type" value="Genomic_DNA"/>
</dbReference>
<sequence length="116" mass="13298">MNSNVQNLRTAAVSVNGRIGETELPVLGEWGRQYCAPYAERTPSFVRLCSCPLVNQLLLYIFPFRLRNAHAFSELLKLRFWFSYFDVQSRPAAPVFPHTALCQVDHVAVMFETSHH</sequence>
<comment type="caution">
    <text evidence="1">The sequence shown here is derived from an EMBL/GenBank/DDBJ whole genome shotgun (WGS) entry which is preliminary data.</text>
</comment>
<dbReference type="AlphaFoldDB" id="A0A0V0U231"/>
<protein>
    <submittedName>
        <fullName evidence="1">Uncharacterized protein</fullName>
    </submittedName>
</protein>
<organism evidence="1 2">
    <name type="scientific">Trichinella murrelli</name>
    <dbReference type="NCBI Taxonomy" id="144512"/>
    <lineage>
        <taxon>Eukaryota</taxon>
        <taxon>Metazoa</taxon>
        <taxon>Ecdysozoa</taxon>
        <taxon>Nematoda</taxon>
        <taxon>Enoplea</taxon>
        <taxon>Dorylaimia</taxon>
        <taxon>Trichinellida</taxon>
        <taxon>Trichinellidae</taxon>
        <taxon>Trichinella</taxon>
    </lineage>
</organism>
<dbReference type="Proteomes" id="UP000055048">
    <property type="component" value="Unassembled WGS sequence"/>
</dbReference>
<evidence type="ECO:0000313" key="1">
    <source>
        <dbReference type="EMBL" id="KRX45294.1"/>
    </source>
</evidence>
<keyword evidence="2" id="KW-1185">Reference proteome</keyword>
<accession>A0A0V0U231</accession>
<name>A0A0V0U231_9BILA</name>
<proteinExistence type="predicted"/>